<keyword evidence="2" id="KW-1185">Reference proteome</keyword>
<evidence type="ECO:0000313" key="1">
    <source>
        <dbReference type="EMBL" id="THD24966.1"/>
    </source>
</evidence>
<sequence>MDAAYLSRALDDLAGCARKEKKLKLEKALFVFQKSEVIVTVDLNSELKHLDRTCHVFTWNSCLQIVLKILMNEIQVACRTSKGEPNMNAELQRYFKLLVLVASHGSHGNLVLDLNDLVASFLTVMKEPTLCFVRLPFFRALQWLFQRCASHSISFLSTHWDELIFWCCGQWNDFIDYNSPHLLCLILSHAITTHSVSWDYIWKSVTEFLRR</sequence>
<name>A0A4E0RC61_FASHE</name>
<reference evidence="1" key="1">
    <citation type="submission" date="2019-03" db="EMBL/GenBank/DDBJ databases">
        <title>Improved annotation for the trematode Fasciola hepatica.</title>
        <authorList>
            <person name="Choi Y.-J."/>
            <person name="Martin J."/>
            <person name="Mitreva M."/>
        </authorList>
    </citation>
    <scope>NUCLEOTIDE SEQUENCE [LARGE SCALE GENOMIC DNA]</scope>
</reference>
<gene>
    <name evidence="1" type="ORF">D915_004104</name>
</gene>
<comment type="caution">
    <text evidence="1">The sequence shown here is derived from an EMBL/GenBank/DDBJ whole genome shotgun (WGS) entry which is preliminary data.</text>
</comment>
<evidence type="ECO:0000313" key="2">
    <source>
        <dbReference type="Proteomes" id="UP000230066"/>
    </source>
</evidence>
<dbReference type="Proteomes" id="UP000230066">
    <property type="component" value="Unassembled WGS sequence"/>
</dbReference>
<organism evidence="1 2">
    <name type="scientific">Fasciola hepatica</name>
    <name type="common">Liver fluke</name>
    <dbReference type="NCBI Taxonomy" id="6192"/>
    <lineage>
        <taxon>Eukaryota</taxon>
        <taxon>Metazoa</taxon>
        <taxon>Spiralia</taxon>
        <taxon>Lophotrochozoa</taxon>
        <taxon>Platyhelminthes</taxon>
        <taxon>Trematoda</taxon>
        <taxon>Digenea</taxon>
        <taxon>Plagiorchiida</taxon>
        <taxon>Echinostomata</taxon>
        <taxon>Echinostomatoidea</taxon>
        <taxon>Fasciolidae</taxon>
        <taxon>Fasciola</taxon>
    </lineage>
</organism>
<protein>
    <submittedName>
        <fullName evidence="1">Uncharacterized protein</fullName>
    </submittedName>
</protein>
<dbReference type="AlphaFoldDB" id="A0A4E0RC61"/>
<proteinExistence type="predicted"/>
<dbReference type="EMBL" id="JXXN02001352">
    <property type="protein sequence ID" value="THD24966.1"/>
    <property type="molecule type" value="Genomic_DNA"/>
</dbReference>
<accession>A0A4E0RC61</accession>